<dbReference type="AlphaFoldDB" id="A0A5K3FUY4"/>
<proteinExistence type="predicted"/>
<dbReference type="WBParaSite" id="MCU_010815-RA">
    <property type="protein sequence ID" value="MCU_010815-RA"/>
    <property type="gene ID" value="MCU_010815"/>
</dbReference>
<sequence>MCVYCRPTEHRTLCTHLRILVTVCGYTDRKTADYQIINGPDFSLYSH</sequence>
<organism evidence="1">
    <name type="scientific">Mesocestoides corti</name>
    <name type="common">Flatworm</name>
    <dbReference type="NCBI Taxonomy" id="53468"/>
    <lineage>
        <taxon>Eukaryota</taxon>
        <taxon>Metazoa</taxon>
        <taxon>Spiralia</taxon>
        <taxon>Lophotrochozoa</taxon>
        <taxon>Platyhelminthes</taxon>
        <taxon>Cestoda</taxon>
        <taxon>Eucestoda</taxon>
        <taxon>Cyclophyllidea</taxon>
        <taxon>Mesocestoididae</taxon>
        <taxon>Mesocestoides</taxon>
    </lineage>
</organism>
<evidence type="ECO:0000313" key="1">
    <source>
        <dbReference type="WBParaSite" id="MCU_010815-RA"/>
    </source>
</evidence>
<protein>
    <submittedName>
        <fullName evidence="1">Uncharacterized protein</fullName>
    </submittedName>
</protein>
<accession>A0A5K3FUY4</accession>
<name>A0A5K3FUY4_MESCO</name>
<reference evidence="1" key="1">
    <citation type="submission" date="2019-11" db="UniProtKB">
        <authorList>
            <consortium name="WormBaseParasite"/>
        </authorList>
    </citation>
    <scope>IDENTIFICATION</scope>
</reference>